<dbReference type="InterPro" id="IPR036505">
    <property type="entry name" value="Amidase/PGRP_sf"/>
</dbReference>
<dbReference type="GO" id="GO:0005737">
    <property type="term" value="C:cytoplasm"/>
    <property type="evidence" value="ECO:0007669"/>
    <property type="project" value="UniProtKB-SubCell"/>
</dbReference>
<dbReference type="GO" id="GO:0071555">
    <property type="term" value="P:cell wall organization"/>
    <property type="evidence" value="ECO:0007669"/>
    <property type="project" value="UniProtKB-KW"/>
</dbReference>
<comment type="subcellular location">
    <subcellularLocation>
        <location evidence="3">Cytoplasm</location>
    </subcellularLocation>
</comment>
<dbReference type="Proteomes" id="UP000006334">
    <property type="component" value="Unassembled WGS sequence"/>
</dbReference>
<evidence type="ECO:0000256" key="6">
    <source>
        <dbReference type="ARBA" id="ARBA00022490"/>
    </source>
</evidence>
<organism evidence="14 15">
    <name type="scientific">Aliiglaciecola lipolytica E3</name>
    <dbReference type="NCBI Taxonomy" id="1127673"/>
    <lineage>
        <taxon>Bacteria</taxon>
        <taxon>Pseudomonadati</taxon>
        <taxon>Pseudomonadota</taxon>
        <taxon>Gammaproteobacteria</taxon>
        <taxon>Alteromonadales</taxon>
        <taxon>Alteromonadaceae</taxon>
        <taxon>Aliiglaciecola</taxon>
    </lineage>
</organism>
<protein>
    <recommendedName>
        <fullName evidence="11">1,6-anhydro-N-acetylmuramyl-L-alanine amidase AmpD</fullName>
        <ecNumber evidence="5">3.5.1.28</ecNumber>
    </recommendedName>
    <alternativeName>
        <fullName evidence="12">N-acetylmuramoyl-L-alanine amidase</fullName>
    </alternativeName>
</protein>
<evidence type="ECO:0000256" key="1">
    <source>
        <dbReference type="ARBA" id="ARBA00001561"/>
    </source>
</evidence>
<dbReference type="GO" id="GO:0009253">
    <property type="term" value="P:peptidoglycan catabolic process"/>
    <property type="evidence" value="ECO:0007669"/>
    <property type="project" value="InterPro"/>
</dbReference>
<gene>
    <name evidence="14" type="primary">ampD</name>
    <name evidence="14" type="ORF">GLIP_0528</name>
</gene>
<keyword evidence="7" id="KW-0479">Metal-binding</keyword>
<comment type="catalytic activity">
    <reaction evidence="1">
        <text>Hydrolyzes the link between N-acetylmuramoyl residues and L-amino acid residues in certain cell-wall glycopeptides.</text>
        <dbReference type="EC" id="3.5.1.28"/>
    </reaction>
</comment>
<dbReference type="EMBL" id="BAEN01000015">
    <property type="protein sequence ID" value="GAC13174.1"/>
    <property type="molecule type" value="Genomic_DNA"/>
</dbReference>
<dbReference type="Gene3D" id="3.40.80.10">
    <property type="entry name" value="Peptidoglycan recognition protein-like"/>
    <property type="match status" value="1"/>
</dbReference>
<keyword evidence="10" id="KW-0961">Cell wall biogenesis/degradation</keyword>
<feature type="domain" description="N-acetylmuramoyl-L-alanine amidase" evidence="13">
    <location>
        <begin position="1"/>
        <end position="98"/>
    </location>
</feature>
<evidence type="ECO:0000256" key="12">
    <source>
        <dbReference type="ARBA" id="ARBA00042615"/>
    </source>
</evidence>
<evidence type="ECO:0000313" key="14">
    <source>
        <dbReference type="EMBL" id="GAC13174.1"/>
    </source>
</evidence>
<dbReference type="InterPro" id="IPR051206">
    <property type="entry name" value="NAMLAA_amidase_2"/>
</dbReference>
<dbReference type="AlphaFoldDB" id="K6WXI2"/>
<proteinExistence type="inferred from homology"/>
<evidence type="ECO:0000256" key="3">
    <source>
        <dbReference type="ARBA" id="ARBA00004496"/>
    </source>
</evidence>
<dbReference type="STRING" id="1127673.GLIP_0528"/>
<evidence type="ECO:0000256" key="10">
    <source>
        <dbReference type="ARBA" id="ARBA00023316"/>
    </source>
</evidence>
<evidence type="ECO:0000256" key="4">
    <source>
        <dbReference type="ARBA" id="ARBA00007553"/>
    </source>
</evidence>
<dbReference type="SUPFAM" id="SSF55846">
    <property type="entry name" value="N-acetylmuramoyl-L-alanine amidase-like"/>
    <property type="match status" value="1"/>
</dbReference>
<dbReference type="eggNOG" id="COG3023">
    <property type="taxonomic scope" value="Bacteria"/>
</dbReference>
<dbReference type="SMART" id="SM00644">
    <property type="entry name" value="Ami_2"/>
    <property type="match status" value="1"/>
</dbReference>
<comment type="cofactor">
    <cofactor evidence="2">
        <name>Zn(2+)</name>
        <dbReference type="ChEBI" id="CHEBI:29105"/>
    </cofactor>
</comment>
<evidence type="ECO:0000313" key="15">
    <source>
        <dbReference type="Proteomes" id="UP000006334"/>
    </source>
</evidence>
<dbReference type="GO" id="GO:0046872">
    <property type="term" value="F:metal ion binding"/>
    <property type="evidence" value="ECO:0007669"/>
    <property type="project" value="UniProtKB-KW"/>
</dbReference>
<evidence type="ECO:0000256" key="11">
    <source>
        <dbReference type="ARBA" id="ARBA00039257"/>
    </source>
</evidence>
<dbReference type="GO" id="GO:0008745">
    <property type="term" value="F:N-acetylmuramoyl-L-alanine amidase activity"/>
    <property type="evidence" value="ECO:0007669"/>
    <property type="project" value="UniProtKB-EC"/>
</dbReference>
<reference evidence="14 15" key="1">
    <citation type="journal article" date="2017" name="Antonie Van Leeuwenhoek">
        <title>Rhizobium rhizosphaerae sp. nov., a novel species isolated from rice rhizosphere.</title>
        <authorList>
            <person name="Zhao J.J."/>
            <person name="Zhang J."/>
            <person name="Zhang R.J."/>
            <person name="Zhang C.W."/>
            <person name="Yin H.Q."/>
            <person name="Zhang X.X."/>
        </authorList>
    </citation>
    <scope>NUCLEOTIDE SEQUENCE [LARGE SCALE GENOMIC DNA]</scope>
    <source>
        <strain evidence="14 15">E3</strain>
    </source>
</reference>
<evidence type="ECO:0000259" key="13">
    <source>
        <dbReference type="SMART" id="SM00644"/>
    </source>
</evidence>
<comment type="caution">
    <text evidence="14">The sequence shown here is derived from an EMBL/GenBank/DDBJ whole genome shotgun (WGS) entry which is preliminary data.</text>
</comment>
<keyword evidence="9" id="KW-0862">Zinc</keyword>
<name>K6WXI2_9ALTE</name>
<accession>K6WXI2</accession>
<evidence type="ECO:0000256" key="5">
    <source>
        <dbReference type="ARBA" id="ARBA00011901"/>
    </source>
</evidence>
<dbReference type="InterPro" id="IPR002502">
    <property type="entry name" value="Amidase_domain"/>
</dbReference>
<evidence type="ECO:0000256" key="8">
    <source>
        <dbReference type="ARBA" id="ARBA00022801"/>
    </source>
</evidence>
<evidence type="ECO:0000256" key="2">
    <source>
        <dbReference type="ARBA" id="ARBA00001947"/>
    </source>
</evidence>
<sequence length="111" mass="12494">MRVSSHLLIRRDGEIVQFVGFEQRAWHAGVSSFQGRTRCNDFSIGIELEGTDNDAYSEAQYKSLVHVTKVIMHNYPAISLGRIVGHNDIAPGRKTDPGSSFDWAQYRQQLG</sequence>
<evidence type="ECO:0000256" key="7">
    <source>
        <dbReference type="ARBA" id="ARBA00022723"/>
    </source>
</evidence>
<dbReference type="PANTHER" id="PTHR30417:SF4">
    <property type="entry name" value="1,6-ANHYDRO-N-ACETYLMURAMYL-L-ALANINE AMIDASE AMPD"/>
    <property type="match status" value="1"/>
</dbReference>
<comment type="similarity">
    <text evidence="4">Belongs to the N-acetylmuramoyl-L-alanine amidase 2 family.</text>
</comment>
<dbReference type="NCBIfam" id="NF008758">
    <property type="entry name" value="PRK11789.1"/>
    <property type="match status" value="1"/>
</dbReference>
<dbReference type="GO" id="GO:0009254">
    <property type="term" value="P:peptidoglycan turnover"/>
    <property type="evidence" value="ECO:0007669"/>
    <property type="project" value="TreeGrafter"/>
</dbReference>
<keyword evidence="6" id="KW-0963">Cytoplasm</keyword>
<evidence type="ECO:0000256" key="9">
    <source>
        <dbReference type="ARBA" id="ARBA00022833"/>
    </source>
</evidence>
<dbReference type="CDD" id="cd06583">
    <property type="entry name" value="PGRP"/>
    <property type="match status" value="1"/>
</dbReference>
<dbReference type="PANTHER" id="PTHR30417">
    <property type="entry name" value="N-ACETYLMURAMOYL-L-ALANINE AMIDASE AMID"/>
    <property type="match status" value="1"/>
</dbReference>
<dbReference type="Pfam" id="PF01510">
    <property type="entry name" value="Amidase_2"/>
    <property type="match status" value="1"/>
</dbReference>
<dbReference type="EC" id="3.5.1.28" evidence="5"/>
<keyword evidence="8" id="KW-0378">Hydrolase</keyword>
<keyword evidence="15" id="KW-1185">Reference proteome</keyword>